<name>A0ABU9GTG6_9GAMM</name>
<dbReference type="EMBL" id="JBAKAZ010000063">
    <property type="protein sequence ID" value="MEL0630546.1"/>
    <property type="molecule type" value="Genomic_DNA"/>
</dbReference>
<evidence type="ECO:0000313" key="2">
    <source>
        <dbReference type="Proteomes" id="UP001369082"/>
    </source>
</evidence>
<reference evidence="1 2" key="1">
    <citation type="submission" date="2024-02" db="EMBL/GenBank/DDBJ databases">
        <title>Bacteria isolated from the canopy kelp, Nereocystis luetkeana.</title>
        <authorList>
            <person name="Pfister C.A."/>
            <person name="Younker I.T."/>
            <person name="Light S.H."/>
        </authorList>
    </citation>
    <scope>NUCLEOTIDE SEQUENCE [LARGE SCALE GENOMIC DNA]</scope>
    <source>
        <strain evidence="1 2">TI.1.05</strain>
    </source>
</reference>
<organism evidence="1 2">
    <name type="scientific">Psychromonas aquatilis</name>
    <dbReference type="NCBI Taxonomy" id="2005072"/>
    <lineage>
        <taxon>Bacteria</taxon>
        <taxon>Pseudomonadati</taxon>
        <taxon>Pseudomonadota</taxon>
        <taxon>Gammaproteobacteria</taxon>
        <taxon>Alteromonadales</taxon>
        <taxon>Psychromonadaceae</taxon>
        <taxon>Psychromonas</taxon>
    </lineage>
</organism>
<accession>A0ABU9GTG6</accession>
<proteinExistence type="predicted"/>
<keyword evidence="2" id="KW-1185">Reference proteome</keyword>
<comment type="caution">
    <text evidence="1">The sequence shown here is derived from an EMBL/GenBank/DDBJ whole genome shotgun (WGS) entry which is preliminary data.</text>
</comment>
<sequence length="121" mass="13764">MKLRNTVIIIGLFALLIIGIFKVSDSSVEAVDLKTQQQIQLGQMVEQLQQAIKTPENEKSLNIIQQYGTDTRYYLMVRGWLVQVSSGVESQLSVQQAQPQKQALQIRYDALQKAIRMIDLE</sequence>
<gene>
    <name evidence="1" type="ORF">V6256_13095</name>
</gene>
<evidence type="ECO:0000313" key="1">
    <source>
        <dbReference type="EMBL" id="MEL0630546.1"/>
    </source>
</evidence>
<dbReference type="Proteomes" id="UP001369082">
    <property type="component" value="Unassembled WGS sequence"/>
</dbReference>
<dbReference type="RefSeq" id="WP_341598673.1">
    <property type="nucleotide sequence ID" value="NZ_JBAKAZ010000063.1"/>
</dbReference>
<protein>
    <submittedName>
        <fullName evidence="1">Uncharacterized protein</fullName>
    </submittedName>
</protein>